<dbReference type="PANTHER" id="PTHR15498:SF73">
    <property type="entry name" value="HEPATITIS A VIRUS CELLULAR RECEPTOR 2"/>
    <property type="match status" value="1"/>
</dbReference>
<dbReference type="GO" id="GO:0002281">
    <property type="term" value="P:macrophage activation involved in immune response"/>
    <property type="evidence" value="ECO:0007669"/>
    <property type="project" value="Ensembl"/>
</dbReference>
<dbReference type="GO" id="GO:0032715">
    <property type="term" value="P:negative regulation of interleukin-6 production"/>
    <property type="evidence" value="ECO:0007669"/>
    <property type="project" value="Ensembl"/>
</dbReference>
<keyword evidence="5 11" id="KW-0472">Membrane</keyword>
<dbReference type="GO" id="GO:0032732">
    <property type="term" value="P:positive regulation of interleukin-1 production"/>
    <property type="evidence" value="ECO:0007669"/>
    <property type="project" value="Ensembl"/>
</dbReference>
<keyword evidence="4 11" id="KW-1133">Transmembrane helix</keyword>
<dbReference type="SMART" id="SM00409">
    <property type="entry name" value="IG"/>
    <property type="match status" value="1"/>
</dbReference>
<comment type="similarity">
    <text evidence="9">Belongs to the immunoglobulin superfamily. TIM family.</text>
</comment>
<dbReference type="GO" id="GO:0016592">
    <property type="term" value="C:mediator complex"/>
    <property type="evidence" value="ECO:0007669"/>
    <property type="project" value="TreeGrafter"/>
</dbReference>
<evidence type="ECO:0000256" key="5">
    <source>
        <dbReference type="ARBA" id="ARBA00023136"/>
    </source>
</evidence>
<evidence type="ECO:0000256" key="4">
    <source>
        <dbReference type="ARBA" id="ARBA00022989"/>
    </source>
</evidence>
<dbReference type="GO" id="GO:0032703">
    <property type="term" value="P:negative regulation of interleukin-2 production"/>
    <property type="evidence" value="ECO:0007669"/>
    <property type="project" value="Ensembl"/>
</dbReference>
<reference evidence="15" key="1">
    <citation type="submission" date="2025-08" db="UniProtKB">
        <authorList>
            <consortium name="RefSeq"/>
        </authorList>
    </citation>
    <scope>IDENTIFICATION</scope>
    <source>
        <tissue evidence="15">Liver</tissue>
    </source>
</reference>
<dbReference type="GO" id="GO:2001189">
    <property type="term" value="P:negative regulation of T cell activation via T cell receptor contact with antigen bound to MHC molecule on antigen presenting cell"/>
    <property type="evidence" value="ECO:0007669"/>
    <property type="project" value="Ensembl"/>
</dbReference>
<dbReference type="InterPro" id="IPR003599">
    <property type="entry name" value="Ig_sub"/>
</dbReference>
<dbReference type="GO" id="GO:0034162">
    <property type="term" value="P:toll-like receptor 9 signaling pathway"/>
    <property type="evidence" value="ECO:0007669"/>
    <property type="project" value="Ensembl"/>
</dbReference>
<dbReference type="GO" id="GO:0032720">
    <property type="term" value="P:negative regulation of tumor necrosis factor production"/>
    <property type="evidence" value="ECO:0007669"/>
    <property type="project" value="Ensembl"/>
</dbReference>
<dbReference type="InterPro" id="IPR007110">
    <property type="entry name" value="Ig-like_dom"/>
</dbReference>
<feature type="transmembrane region" description="Helical" evidence="11">
    <location>
        <begin position="193"/>
        <end position="215"/>
    </location>
</feature>
<comment type="subcellular location">
    <subcellularLocation>
        <location evidence="1">Membrane</location>
        <topology evidence="1">Single-pass type I membrane protein</topology>
    </subcellularLocation>
</comment>
<feature type="domain" description="Ig-like" evidence="13">
    <location>
        <begin position="31"/>
        <end position="125"/>
    </location>
</feature>
<dbReference type="GO" id="GO:0032687">
    <property type="term" value="P:negative regulation of interferon-alpha production"/>
    <property type="evidence" value="ECO:0007669"/>
    <property type="project" value="Ensembl"/>
</dbReference>
<dbReference type="GO" id="GO:0060135">
    <property type="term" value="P:maternal process involved in female pregnancy"/>
    <property type="evidence" value="ECO:0007669"/>
    <property type="project" value="Ensembl"/>
</dbReference>
<evidence type="ECO:0000256" key="9">
    <source>
        <dbReference type="ARBA" id="ARBA00038203"/>
    </source>
</evidence>
<accession>A0A1U7QE27</accession>
<evidence type="ECO:0000313" key="15">
    <source>
        <dbReference type="RefSeq" id="XP_005071947.1"/>
    </source>
</evidence>
<name>A0A1U7QE27_MESAU</name>
<dbReference type="GO" id="GO:0002826">
    <property type="term" value="P:negative regulation of T-helper 1 type immune response"/>
    <property type="evidence" value="ECO:0007669"/>
    <property type="project" value="Ensembl"/>
</dbReference>
<evidence type="ECO:0000256" key="8">
    <source>
        <dbReference type="ARBA" id="ARBA00023319"/>
    </source>
</evidence>
<dbReference type="RefSeq" id="XP_005071947.1">
    <property type="nucleotide sequence ID" value="XM_005071890.4"/>
</dbReference>
<dbReference type="InterPro" id="IPR051669">
    <property type="entry name" value="Immune_Mod/Transcr_Coactivator"/>
</dbReference>
<dbReference type="GO" id="GO:0032712">
    <property type="term" value="P:negative regulation of interleukin-3 production"/>
    <property type="evidence" value="ECO:0007669"/>
    <property type="project" value="Ensembl"/>
</dbReference>
<dbReference type="GO" id="GO:0032753">
    <property type="term" value="P:positive regulation of interleukin-4 production"/>
    <property type="evidence" value="ECO:0007669"/>
    <property type="project" value="Ensembl"/>
</dbReference>
<dbReference type="KEGG" id="maua:101837328"/>
<dbReference type="FunFam" id="2.60.40.10:FF:000774">
    <property type="entry name" value="Hepatitis A virus cellular receptor 1"/>
    <property type="match status" value="1"/>
</dbReference>
<dbReference type="Pfam" id="PF07686">
    <property type="entry name" value="V-set"/>
    <property type="match status" value="1"/>
</dbReference>
<keyword evidence="14" id="KW-1185">Reference proteome</keyword>
<feature type="signal peptide" evidence="12">
    <location>
        <begin position="1"/>
        <end position="21"/>
    </location>
</feature>
<keyword evidence="6" id="KW-1015">Disulfide bond</keyword>
<evidence type="ECO:0000256" key="3">
    <source>
        <dbReference type="ARBA" id="ARBA00022729"/>
    </source>
</evidence>
<evidence type="ECO:0000313" key="14">
    <source>
        <dbReference type="Proteomes" id="UP000886700"/>
    </source>
</evidence>
<dbReference type="PROSITE" id="PS50835">
    <property type="entry name" value="IG_LIKE"/>
    <property type="match status" value="1"/>
</dbReference>
<dbReference type="GO" id="GO:0005769">
    <property type="term" value="C:early endosome"/>
    <property type="evidence" value="ECO:0007669"/>
    <property type="project" value="Ensembl"/>
</dbReference>
<dbReference type="GO" id="GO:0009986">
    <property type="term" value="C:cell surface"/>
    <property type="evidence" value="ECO:0007669"/>
    <property type="project" value="Ensembl"/>
</dbReference>
<feature type="region of interest" description="Disordered" evidence="10">
    <location>
        <begin position="137"/>
        <end position="164"/>
    </location>
</feature>
<dbReference type="GO" id="GO:1900426">
    <property type="term" value="P:positive regulation of defense response to bacterium"/>
    <property type="evidence" value="ECO:0007669"/>
    <property type="project" value="Ensembl"/>
</dbReference>
<dbReference type="GO" id="GO:0042130">
    <property type="term" value="P:negative regulation of T cell proliferation"/>
    <property type="evidence" value="ECO:0007669"/>
    <property type="project" value="Ensembl"/>
</dbReference>
<gene>
    <name evidence="15" type="primary">Havcr2</name>
</gene>
<proteinExistence type="inferred from homology"/>
<evidence type="ECO:0000256" key="10">
    <source>
        <dbReference type="SAM" id="MobiDB-lite"/>
    </source>
</evidence>
<dbReference type="GO" id="GO:0043032">
    <property type="term" value="P:positive regulation of macrophage activation"/>
    <property type="evidence" value="ECO:0007669"/>
    <property type="project" value="Ensembl"/>
</dbReference>
<sequence>MFSHLTFNCVLLLLLLLLARSLEDTFIVEVGKNAYLPCNYPIPSSGIPVPVCWGRGPCPWSRCGSGVLSTDERNVTYQKSRRYQLRGSFLKGDVSLTIENVTVDDRGTYCCRVEFPGLGNDKKLDLKLDIIQAKFSPPASAHGDPATTSPRTLTTEGDGTETQTLGTLYDKNRTQISTWVDDMKDSGETIRTAVYIGVGVSAGLALALIFGVLILKWYSYKKKKLQNSSLITLANLPPAGLVNAGAGRNRSEENIYTIEENIYEIQNSNEYYCYVSSGQPS</sequence>
<keyword evidence="8" id="KW-0393">Immunoglobulin domain</keyword>
<dbReference type="GO" id="GO:0032722">
    <property type="term" value="P:positive regulation of chemokine production"/>
    <property type="evidence" value="ECO:0007669"/>
    <property type="project" value="Ensembl"/>
</dbReference>
<dbReference type="GO" id="GO:2000521">
    <property type="term" value="P:negative regulation of immunological synapse formation"/>
    <property type="evidence" value="ECO:0007669"/>
    <property type="project" value="Ensembl"/>
</dbReference>
<dbReference type="eggNOG" id="ENOG502S454">
    <property type="taxonomic scope" value="Eukaryota"/>
</dbReference>
<keyword evidence="15" id="KW-0675">Receptor</keyword>
<dbReference type="InterPro" id="IPR036179">
    <property type="entry name" value="Ig-like_dom_sf"/>
</dbReference>
<evidence type="ECO:0000256" key="12">
    <source>
        <dbReference type="SAM" id="SignalP"/>
    </source>
</evidence>
<dbReference type="GO" id="GO:0034138">
    <property type="term" value="P:toll-like receptor 3 signaling pathway"/>
    <property type="evidence" value="ECO:0007669"/>
    <property type="project" value="Ensembl"/>
</dbReference>
<evidence type="ECO:0000259" key="13">
    <source>
        <dbReference type="PROSITE" id="PS50835"/>
    </source>
</evidence>
<dbReference type="GO" id="GO:1901224">
    <property type="term" value="P:positive regulation of non-canonical NF-kappaB signal transduction"/>
    <property type="evidence" value="ECO:0007669"/>
    <property type="project" value="Ensembl"/>
</dbReference>
<protein>
    <submittedName>
        <fullName evidence="15">Hepatitis A virus cellular receptor 2 isoform X1</fullName>
    </submittedName>
</protein>
<organism evidence="14 15">
    <name type="scientific">Mesocricetus auratus</name>
    <name type="common">Golden hamster</name>
    <dbReference type="NCBI Taxonomy" id="10036"/>
    <lineage>
        <taxon>Eukaryota</taxon>
        <taxon>Metazoa</taxon>
        <taxon>Chordata</taxon>
        <taxon>Craniata</taxon>
        <taxon>Vertebrata</taxon>
        <taxon>Euteleostomi</taxon>
        <taxon>Mammalia</taxon>
        <taxon>Eutheria</taxon>
        <taxon>Euarchontoglires</taxon>
        <taxon>Glires</taxon>
        <taxon>Rodentia</taxon>
        <taxon>Myomorpha</taxon>
        <taxon>Muroidea</taxon>
        <taxon>Cricetidae</taxon>
        <taxon>Cricetinae</taxon>
        <taxon>Mesocricetus</taxon>
    </lineage>
</organism>
<dbReference type="AlphaFoldDB" id="A0A1U7QE27"/>
<dbReference type="InterPro" id="IPR013783">
    <property type="entry name" value="Ig-like_fold"/>
</dbReference>
<evidence type="ECO:0000256" key="1">
    <source>
        <dbReference type="ARBA" id="ARBA00004479"/>
    </source>
</evidence>
<dbReference type="Proteomes" id="UP000886700">
    <property type="component" value="Unplaced"/>
</dbReference>
<dbReference type="STRING" id="10036.ENSMAUP00000001252"/>
<evidence type="ECO:0000256" key="6">
    <source>
        <dbReference type="ARBA" id="ARBA00023157"/>
    </source>
</evidence>
<evidence type="ECO:0000256" key="11">
    <source>
        <dbReference type="SAM" id="Phobius"/>
    </source>
</evidence>
<dbReference type="GO" id="GO:0001772">
    <property type="term" value="C:immunological synapse"/>
    <property type="evidence" value="ECO:0007669"/>
    <property type="project" value="Ensembl"/>
</dbReference>
<dbReference type="GO" id="GO:0032815">
    <property type="term" value="P:negative regulation of natural killer cell activation"/>
    <property type="evidence" value="ECO:0007669"/>
    <property type="project" value="Ensembl"/>
</dbReference>
<keyword evidence="2 11" id="KW-0812">Transmembrane</keyword>
<dbReference type="GO" id="GO:0002652">
    <property type="term" value="P:regulation of tolerance induction dependent upon immune response"/>
    <property type="evidence" value="ECO:0007669"/>
    <property type="project" value="Ensembl"/>
</dbReference>
<dbReference type="GO" id="GO:0032689">
    <property type="term" value="P:negative regulation of type II interferon production"/>
    <property type="evidence" value="ECO:0007669"/>
    <property type="project" value="Ensembl"/>
</dbReference>
<dbReference type="GO" id="GO:0032729">
    <property type="term" value="P:positive regulation of type II interferon production"/>
    <property type="evidence" value="ECO:0007669"/>
    <property type="project" value="Ensembl"/>
</dbReference>
<evidence type="ECO:0000256" key="7">
    <source>
        <dbReference type="ARBA" id="ARBA00023180"/>
    </source>
</evidence>
<dbReference type="GO" id="GO:0032760">
    <property type="term" value="P:positive regulation of tumor necrosis factor production"/>
    <property type="evidence" value="ECO:0007669"/>
    <property type="project" value="Ensembl"/>
</dbReference>
<dbReference type="PANTHER" id="PTHR15498">
    <property type="entry name" value="T-CELL IMMUNOGLOBULIN AND MUCIN DOMAIN CONTAINING TIM"/>
    <property type="match status" value="1"/>
</dbReference>
<dbReference type="InterPro" id="IPR013106">
    <property type="entry name" value="Ig_V-set"/>
</dbReference>
<keyword evidence="7" id="KW-0325">Glycoprotein</keyword>
<evidence type="ECO:0000256" key="2">
    <source>
        <dbReference type="ARBA" id="ARBA00022692"/>
    </source>
</evidence>
<dbReference type="GO" id="GO:0030886">
    <property type="term" value="P:negative regulation of myeloid dendritic cell activation"/>
    <property type="evidence" value="ECO:0007669"/>
    <property type="project" value="Ensembl"/>
</dbReference>
<dbReference type="Gene3D" id="2.60.40.10">
    <property type="entry name" value="Immunoglobulins"/>
    <property type="match status" value="1"/>
</dbReference>
<dbReference type="GO" id="GO:0002859">
    <property type="term" value="P:negative regulation of natural killer cell mediated cytotoxicity directed against tumor cell target"/>
    <property type="evidence" value="ECO:0007669"/>
    <property type="project" value="Ensembl"/>
</dbReference>
<feature type="chain" id="PRO_5010518694" evidence="12">
    <location>
        <begin position="22"/>
        <end position="281"/>
    </location>
</feature>
<dbReference type="GO" id="GO:0050830">
    <property type="term" value="P:defense response to Gram-positive bacterium"/>
    <property type="evidence" value="ECO:0007669"/>
    <property type="project" value="Ensembl"/>
</dbReference>
<dbReference type="GO" id="GO:0004888">
    <property type="term" value="F:transmembrane signaling receptor activity"/>
    <property type="evidence" value="ECO:0007669"/>
    <property type="project" value="Ensembl"/>
</dbReference>
<dbReference type="SUPFAM" id="SSF48726">
    <property type="entry name" value="Immunoglobulin"/>
    <property type="match status" value="1"/>
</dbReference>
<dbReference type="GO" id="GO:0071222">
    <property type="term" value="P:cellular response to lipopolysaccharide"/>
    <property type="evidence" value="ECO:0007669"/>
    <property type="project" value="Ensembl"/>
</dbReference>
<dbReference type="GO" id="GO:0002519">
    <property type="term" value="P:natural killer cell tolerance induction"/>
    <property type="evidence" value="ECO:0007669"/>
    <property type="project" value="Ensembl"/>
</dbReference>
<dbReference type="GO" id="GO:0034154">
    <property type="term" value="P:toll-like receptor 7 signaling pathway"/>
    <property type="evidence" value="ECO:0007669"/>
    <property type="project" value="Ensembl"/>
</dbReference>
<dbReference type="GO" id="GO:0071656">
    <property type="term" value="P:negative regulation of granulocyte colony-stimulating factor production"/>
    <property type="evidence" value="ECO:0007669"/>
    <property type="project" value="Ensembl"/>
</dbReference>
<feature type="compositionally biased region" description="Polar residues" evidence="10">
    <location>
        <begin position="146"/>
        <end position="164"/>
    </location>
</feature>
<dbReference type="GO" id="GO:1900425">
    <property type="term" value="P:negative regulation of defense response to bacterium"/>
    <property type="evidence" value="ECO:0007669"/>
    <property type="project" value="Ensembl"/>
</dbReference>
<dbReference type="GO" id="GO:0070374">
    <property type="term" value="P:positive regulation of ERK1 and ERK2 cascade"/>
    <property type="evidence" value="ECO:0007669"/>
    <property type="project" value="Ensembl"/>
</dbReference>
<dbReference type="GO" id="GO:0042102">
    <property type="term" value="P:positive regulation of T cell proliferation"/>
    <property type="evidence" value="ECO:0007669"/>
    <property type="project" value="Ensembl"/>
</dbReference>
<keyword evidence="3 12" id="KW-0732">Signal</keyword>
<dbReference type="OrthoDB" id="434099at2759"/>
<dbReference type="GO" id="GO:0006357">
    <property type="term" value="P:regulation of transcription by RNA polymerase II"/>
    <property type="evidence" value="ECO:0007669"/>
    <property type="project" value="TreeGrafter"/>
</dbReference>